<keyword evidence="4" id="KW-0949">S-adenosyl-L-methionine</keyword>
<dbReference type="GO" id="GO:0005829">
    <property type="term" value="C:cytosol"/>
    <property type="evidence" value="ECO:0000318"/>
    <property type="project" value="GO_Central"/>
</dbReference>
<dbReference type="Gene3D" id="3.40.50.150">
    <property type="entry name" value="Vaccinia Virus protein VP39"/>
    <property type="match status" value="1"/>
</dbReference>
<dbReference type="InterPro" id="IPR053384">
    <property type="entry name" value="SAM-dep_methyltransferase"/>
</dbReference>
<evidence type="ECO:0000313" key="5">
    <source>
        <dbReference type="Proteomes" id="UP000001554"/>
    </source>
</evidence>
<organism evidence="5 6">
    <name type="scientific">Branchiostoma floridae</name>
    <name type="common">Florida lancelet</name>
    <name type="synonym">Amphioxus</name>
    <dbReference type="NCBI Taxonomy" id="7739"/>
    <lineage>
        <taxon>Eukaryota</taxon>
        <taxon>Metazoa</taxon>
        <taxon>Chordata</taxon>
        <taxon>Cephalochordata</taxon>
        <taxon>Leptocardii</taxon>
        <taxon>Amphioxiformes</taxon>
        <taxon>Branchiostomatidae</taxon>
        <taxon>Branchiostoma</taxon>
    </lineage>
</organism>
<dbReference type="OMA" id="HEDWMPW"/>
<dbReference type="Pfam" id="PF01234">
    <property type="entry name" value="NNMT_PNMT_TEMT"/>
    <property type="match status" value="1"/>
</dbReference>
<sequence>MSNLHRNVQETSSYDKFNAKSYLKKNYPMGPDGIPASHEDWMPWLLNNLKDTFAGGQLSGERLLDVGTGPAIHNLISAARYFPNITCAEYCQENREEVEKWVRGEEDAFDWAPFIKYVCGLEGQRDWEARQVSLRDAIQQVVFCDVRDENLLASLNGGPYDVVSSVFTLCGVAKDKADFDGIVSNVSHLVKPGGTLILVCDLEATHYSDGKASFPHTYLEASYIRQAVRNSGFTDVKDDVLLFKSIEGLNWDGTSYIYLTARKSLDTA</sequence>
<keyword evidence="2" id="KW-0489">Methyltransferase</keyword>
<dbReference type="RefSeq" id="XP_035693879.1">
    <property type="nucleotide sequence ID" value="XM_035837986.1"/>
</dbReference>
<dbReference type="Proteomes" id="UP000001554">
    <property type="component" value="Chromosome 12"/>
</dbReference>
<dbReference type="KEGG" id="bfo:118428020"/>
<reference evidence="5" key="1">
    <citation type="journal article" date="2020" name="Nat. Ecol. Evol.">
        <title>Deeply conserved synteny resolves early events in vertebrate evolution.</title>
        <authorList>
            <person name="Simakov O."/>
            <person name="Marletaz F."/>
            <person name="Yue J.X."/>
            <person name="O'Connell B."/>
            <person name="Jenkins J."/>
            <person name="Brandt A."/>
            <person name="Calef R."/>
            <person name="Tung C.H."/>
            <person name="Huang T.K."/>
            <person name="Schmutz J."/>
            <person name="Satoh N."/>
            <person name="Yu J.K."/>
            <person name="Putnam N.H."/>
            <person name="Green R.E."/>
            <person name="Rokhsar D.S."/>
        </authorList>
    </citation>
    <scope>NUCLEOTIDE SEQUENCE [LARGE SCALE GENOMIC DNA]</scope>
    <source>
        <strain evidence="5">S238N-H82</strain>
    </source>
</reference>
<evidence type="ECO:0000313" key="6">
    <source>
        <dbReference type="RefSeq" id="XP_035693879.1"/>
    </source>
</evidence>
<dbReference type="PROSITE" id="PS51681">
    <property type="entry name" value="SAM_MT_NNMT_PNMT_TEMT"/>
    <property type="match status" value="1"/>
</dbReference>
<dbReference type="GO" id="GO:0008170">
    <property type="term" value="F:N-methyltransferase activity"/>
    <property type="evidence" value="ECO:0000318"/>
    <property type="project" value="GO_Central"/>
</dbReference>
<proteinExistence type="inferred from homology"/>
<name>A0A9J7M454_BRAFL</name>
<evidence type="ECO:0000256" key="1">
    <source>
        <dbReference type="ARBA" id="ARBA00007996"/>
    </source>
</evidence>
<dbReference type="PANTHER" id="PTHR10867">
    <property type="entry name" value="NNMT/PNMT/TEMT FAMILY MEMBER"/>
    <property type="match status" value="1"/>
</dbReference>
<dbReference type="FunFam" id="3.40.50.150:FF:000805">
    <property type="entry name" value="Uncharacterized protein"/>
    <property type="match status" value="1"/>
</dbReference>
<evidence type="ECO:0000256" key="4">
    <source>
        <dbReference type="ARBA" id="ARBA00022691"/>
    </source>
</evidence>
<protein>
    <submittedName>
        <fullName evidence="6">Nicotinamide N-methyltransferase-like</fullName>
    </submittedName>
</protein>
<comment type="similarity">
    <text evidence="1">Belongs to the class I-like SAM-binding methyltransferase superfamily. NNMT/PNMT/TEMT family.</text>
</comment>
<dbReference type="InterPro" id="IPR029063">
    <property type="entry name" value="SAM-dependent_MTases_sf"/>
</dbReference>
<dbReference type="OrthoDB" id="10050085at2759"/>
<dbReference type="InterPro" id="IPR000940">
    <property type="entry name" value="NNMT_TEMT_trans"/>
</dbReference>
<dbReference type="AlphaFoldDB" id="A0A9J7M454"/>
<gene>
    <name evidence="6" type="primary">LOC118428020</name>
</gene>
<dbReference type="PANTHER" id="PTHR10867:SF17">
    <property type="entry name" value="NICOTINAMIDE N-METHYLTRANSFERASE"/>
    <property type="match status" value="1"/>
</dbReference>
<dbReference type="GO" id="GO:0032259">
    <property type="term" value="P:methylation"/>
    <property type="evidence" value="ECO:0007669"/>
    <property type="project" value="UniProtKB-KW"/>
</dbReference>
<dbReference type="NCBIfam" id="NF041360">
    <property type="entry name" value="GntF_guanitoxin"/>
    <property type="match status" value="1"/>
</dbReference>
<dbReference type="GeneID" id="118428020"/>
<evidence type="ECO:0000256" key="3">
    <source>
        <dbReference type="ARBA" id="ARBA00022679"/>
    </source>
</evidence>
<reference evidence="6" key="2">
    <citation type="submission" date="2025-08" db="UniProtKB">
        <authorList>
            <consortium name="RefSeq"/>
        </authorList>
    </citation>
    <scope>IDENTIFICATION</scope>
    <source>
        <strain evidence="6">S238N-H82</strain>
        <tissue evidence="6">Testes</tissue>
    </source>
</reference>
<evidence type="ECO:0000256" key="2">
    <source>
        <dbReference type="ARBA" id="ARBA00022603"/>
    </source>
</evidence>
<keyword evidence="3" id="KW-0808">Transferase</keyword>
<accession>A0A9J7M454</accession>
<dbReference type="SUPFAM" id="SSF53335">
    <property type="entry name" value="S-adenosyl-L-methionine-dependent methyltransferases"/>
    <property type="match status" value="1"/>
</dbReference>
<keyword evidence="5" id="KW-1185">Reference proteome</keyword>